<dbReference type="AlphaFoldDB" id="A0A1V3SWF5"/>
<comment type="caution">
    <text evidence="1">The sequence shown here is derived from an EMBL/GenBank/DDBJ whole genome shotgun (WGS) entry which is preliminary data.</text>
</comment>
<name>A0A1V3SWF5_9BACT</name>
<proteinExistence type="predicted"/>
<evidence type="ECO:0000313" key="2">
    <source>
        <dbReference type="Proteomes" id="UP000188586"/>
    </source>
</evidence>
<organism evidence="1 2">
    <name type="scientific">Leptospirillum ferriphilum</name>
    <dbReference type="NCBI Taxonomy" id="178606"/>
    <lineage>
        <taxon>Bacteria</taxon>
        <taxon>Pseudomonadati</taxon>
        <taxon>Nitrospirota</taxon>
        <taxon>Nitrospiria</taxon>
        <taxon>Nitrospirales</taxon>
        <taxon>Nitrospiraceae</taxon>
        <taxon>Leptospirillum</taxon>
    </lineage>
</organism>
<protein>
    <submittedName>
        <fullName evidence="1">Uncharacterized protein</fullName>
    </submittedName>
</protein>
<reference evidence="1 2" key="1">
    <citation type="submission" date="2016-11" db="EMBL/GenBank/DDBJ databases">
        <title>Comparative genomics of co-occurring bacteria in distinct bioleaching systems unravels niche-specific adaptation.</title>
        <authorList>
            <person name="Zhang X."/>
            <person name="Liu X."/>
            <person name="Yin H."/>
        </authorList>
    </citation>
    <scope>NUCLEOTIDE SEQUENCE [LARGE SCALE GENOMIC DNA]</scope>
    <source>
        <strain evidence="1 2">DX</strain>
    </source>
</reference>
<accession>A0A1V3SWF5</accession>
<sequence>MSSHEFSCPGRTDHFRSCQTVCRDRSRAERSGKCRYLMMVGDFSSRPVRKVCRFRLIPF</sequence>
<dbReference type="EMBL" id="MPOJ01000014">
    <property type="protein sequence ID" value="OOH72208.1"/>
    <property type="molecule type" value="Genomic_DNA"/>
</dbReference>
<dbReference type="Proteomes" id="UP000188586">
    <property type="component" value="Unassembled WGS sequence"/>
</dbReference>
<evidence type="ECO:0000313" key="1">
    <source>
        <dbReference type="EMBL" id="OOH72208.1"/>
    </source>
</evidence>
<gene>
    <name evidence="1" type="ORF">BOX24_07105</name>
</gene>